<dbReference type="AlphaFoldDB" id="A0A1X7KEW2"/>
<evidence type="ECO:0000313" key="2">
    <source>
        <dbReference type="Proteomes" id="UP000193228"/>
    </source>
</evidence>
<name>A0A1X7KEW2_9BURK</name>
<protein>
    <submittedName>
        <fullName evidence="1">Uncharacterized protein</fullName>
    </submittedName>
</protein>
<dbReference type="EMBL" id="FXAT01000003">
    <property type="protein sequence ID" value="SMG39430.1"/>
    <property type="molecule type" value="Genomic_DNA"/>
</dbReference>
<organism evidence="1 2">
    <name type="scientific">Paraburkholderia susongensis</name>
    <dbReference type="NCBI Taxonomy" id="1515439"/>
    <lineage>
        <taxon>Bacteria</taxon>
        <taxon>Pseudomonadati</taxon>
        <taxon>Pseudomonadota</taxon>
        <taxon>Betaproteobacteria</taxon>
        <taxon>Burkholderiales</taxon>
        <taxon>Burkholderiaceae</taxon>
        <taxon>Paraburkholderia</taxon>
    </lineage>
</organism>
<keyword evidence="2" id="KW-1185">Reference proteome</keyword>
<evidence type="ECO:0000313" key="1">
    <source>
        <dbReference type="EMBL" id="SMG39430.1"/>
    </source>
</evidence>
<reference evidence="2" key="1">
    <citation type="submission" date="2017-04" db="EMBL/GenBank/DDBJ databases">
        <authorList>
            <person name="Varghese N."/>
            <person name="Submissions S."/>
        </authorList>
    </citation>
    <scope>NUCLEOTIDE SEQUENCE [LARGE SCALE GENOMIC DNA]</scope>
    <source>
        <strain evidence="2">LMG 29540</strain>
    </source>
</reference>
<gene>
    <name evidence="1" type="ORF">SAMN06265784_103673</name>
</gene>
<sequence length="66" mass="7211">MFGTKISQVNYLYEVDEAPAWAKQPAIQAAYPSVQRDLSGAPGDKAVLVATNDGWMHERLFKSKGG</sequence>
<accession>A0A1X7KEW2</accession>
<proteinExistence type="predicted"/>
<dbReference type="Proteomes" id="UP000193228">
    <property type="component" value="Unassembled WGS sequence"/>
</dbReference>